<evidence type="ECO:0000256" key="1">
    <source>
        <dbReference type="ARBA" id="ARBA00012513"/>
    </source>
</evidence>
<dbReference type="PROSITE" id="PS50011">
    <property type="entry name" value="PROTEIN_KINASE_DOM"/>
    <property type="match status" value="2"/>
</dbReference>
<dbReference type="PANTHER" id="PTHR43671">
    <property type="entry name" value="SERINE/THREONINE-PROTEIN KINASE NEK"/>
    <property type="match status" value="1"/>
</dbReference>
<dbReference type="RefSeq" id="WP_051490759.1">
    <property type="nucleotide sequence ID" value="NZ_JAIENV010000100.1"/>
</dbReference>
<dbReference type="InterPro" id="IPR000719">
    <property type="entry name" value="Prot_kinase_dom"/>
</dbReference>
<evidence type="ECO:0000256" key="5">
    <source>
        <dbReference type="ARBA" id="ARBA00022840"/>
    </source>
</evidence>
<name>A0A498QR23_9MYCO</name>
<dbReference type="EMBL" id="UPHU01000001">
    <property type="protein sequence ID" value="VBA49134.1"/>
    <property type="molecule type" value="Genomic_DNA"/>
</dbReference>
<feature type="domain" description="Protein kinase" evidence="6">
    <location>
        <begin position="8"/>
        <end position="268"/>
    </location>
</feature>
<keyword evidence="5" id="KW-0067">ATP-binding</keyword>
<gene>
    <name evidence="7" type="primary">pknH_1</name>
    <name evidence="7" type="ORF">LAUMK142_01733</name>
</gene>
<dbReference type="PANTHER" id="PTHR43671:SF13">
    <property type="entry name" value="SERINE_THREONINE-PROTEIN KINASE NEK2"/>
    <property type="match status" value="1"/>
</dbReference>
<keyword evidence="3" id="KW-0547">Nucleotide-binding</keyword>
<dbReference type="InterPro" id="IPR011009">
    <property type="entry name" value="Kinase-like_dom_sf"/>
</dbReference>
<evidence type="ECO:0000256" key="2">
    <source>
        <dbReference type="ARBA" id="ARBA00022679"/>
    </source>
</evidence>
<evidence type="ECO:0000256" key="3">
    <source>
        <dbReference type="ARBA" id="ARBA00022741"/>
    </source>
</evidence>
<dbReference type="Proteomes" id="UP000268285">
    <property type="component" value="Unassembled WGS sequence"/>
</dbReference>
<dbReference type="Pfam" id="PF00069">
    <property type="entry name" value="Pkinase"/>
    <property type="match status" value="2"/>
</dbReference>
<keyword evidence="8" id="KW-1185">Reference proteome</keyword>
<dbReference type="AlphaFoldDB" id="A0A498QR23"/>
<feature type="domain" description="Protein kinase" evidence="6">
    <location>
        <begin position="322"/>
        <end position="604"/>
    </location>
</feature>
<accession>A0A498QR23</accession>
<dbReference type="SUPFAM" id="SSF56112">
    <property type="entry name" value="Protein kinase-like (PK-like)"/>
    <property type="match status" value="2"/>
</dbReference>
<evidence type="ECO:0000313" key="7">
    <source>
        <dbReference type="EMBL" id="VBA49134.1"/>
    </source>
</evidence>
<organism evidence="7 8">
    <name type="scientific">Mycobacterium pseudokansasii</name>
    <dbReference type="NCBI Taxonomy" id="2341080"/>
    <lineage>
        <taxon>Bacteria</taxon>
        <taxon>Bacillati</taxon>
        <taxon>Actinomycetota</taxon>
        <taxon>Actinomycetes</taxon>
        <taxon>Mycobacteriales</taxon>
        <taxon>Mycobacteriaceae</taxon>
        <taxon>Mycobacterium</taxon>
    </lineage>
</organism>
<evidence type="ECO:0000259" key="6">
    <source>
        <dbReference type="PROSITE" id="PS50011"/>
    </source>
</evidence>
<dbReference type="Gene3D" id="3.30.200.20">
    <property type="entry name" value="Phosphorylase Kinase, domain 1"/>
    <property type="match status" value="1"/>
</dbReference>
<dbReference type="Gene3D" id="1.10.510.10">
    <property type="entry name" value="Transferase(Phosphotransferase) domain 1"/>
    <property type="match status" value="2"/>
</dbReference>
<keyword evidence="2 7" id="KW-0808">Transferase</keyword>
<dbReference type="GO" id="GO:0005524">
    <property type="term" value="F:ATP binding"/>
    <property type="evidence" value="ECO:0007669"/>
    <property type="project" value="UniProtKB-KW"/>
</dbReference>
<dbReference type="CDD" id="cd14014">
    <property type="entry name" value="STKc_PknB_like"/>
    <property type="match status" value="1"/>
</dbReference>
<dbReference type="SMART" id="SM00220">
    <property type="entry name" value="S_TKc"/>
    <property type="match status" value="1"/>
</dbReference>
<dbReference type="EC" id="2.7.11.1" evidence="1"/>
<dbReference type="GO" id="GO:0004674">
    <property type="term" value="F:protein serine/threonine kinase activity"/>
    <property type="evidence" value="ECO:0007669"/>
    <property type="project" value="UniProtKB-EC"/>
</dbReference>
<reference evidence="7 8" key="1">
    <citation type="submission" date="2018-09" db="EMBL/GenBank/DDBJ databases">
        <authorList>
            <person name="Tagini F."/>
        </authorList>
    </citation>
    <scope>NUCLEOTIDE SEQUENCE [LARGE SCALE GENOMIC DNA]</scope>
    <source>
        <strain evidence="7 8">MK142</strain>
    </source>
</reference>
<sequence length="604" mass="64571">MDAQLGRYRLLRRLGAGRFDSYEAEDTTTGHRVLLRLLGRVDRSDPMALRVQKEARILARLLAPTGEPHLVLADEVGEIDGWRYLRMPFVDGIDLDTMLDRGGPPSPARAVHIVGQIAAALDAAHTTDAVLRDVSPGKILVTRDDVAYLVGQSSVSGTDSEASGEVIGRRFYDYLAPECFATPDVEAPANRYSLACILYACLTGAPPFPGTIEQQVTGHLTKDPPKPSAANPLVPKAFDEVVARGMAKDPHSRYPSAAELAAAAAAALSATPAVDSPIGDRPQTRQSQSTDCVACGRSVVEGTQAGSGEHICMDCRQRGLPRELVRRLVGGHGGAVTIAGYTLLNQVSGGSGPAFRARSQHTGEVCALRVVPRAAVAPEELAKPRPFGDLAGFRHANAVTPRAALPVGEFLLVVTEYWPGETIEQLVLRLGSLTVRQAVSLVLPCLDALTYAHGFPRIDGSVGIMHRNITPTKFVLTWSGGEPVTKLVDFGFATEVSVDPSFTPRPQVTEPARAPARDVDTWQMAACLYYMLTGTPPRVAAVGKDPADVVMSTMPVPIRRIDRNIPRPVAAVIDEALIDAPHIGIQDAGHLTLALRKAVFGRHG</sequence>
<keyword evidence="4 7" id="KW-0418">Kinase</keyword>
<evidence type="ECO:0000256" key="4">
    <source>
        <dbReference type="ARBA" id="ARBA00022777"/>
    </source>
</evidence>
<protein>
    <recommendedName>
        <fullName evidence="1">non-specific serine/threonine protein kinase</fullName>
        <ecNumber evidence="1">2.7.11.1</ecNumber>
    </recommendedName>
</protein>
<proteinExistence type="predicted"/>
<evidence type="ECO:0000313" key="8">
    <source>
        <dbReference type="Proteomes" id="UP000268285"/>
    </source>
</evidence>
<dbReference type="InterPro" id="IPR050660">
    <property type="entry name" value="NEK_Ser/Thr_kinase"/>
</dbReference>